<dbReference type="InterPro" id="IPR041688">
    <property type="entry name" value="PRTase_2"/>
</dbReference>
<protein>
    <recommendedName>
        <fullName evidence="6">Phosphoribosyltransferase domain-containing protein</fullName>
    </recommendedName>
</protein>
<feature type="domain" description="TRSP" evidence="1">
    <location>
        <begin position="308"/>
        <end position="428"/>
    </location>
</feature>
<dbReference type="InterPro" id="IPR000836">
    <property type="entry name" value="PRTase_dom"/>
</dbReference>
<sequence>MTEVKEYPVAEGLKVRITIEENPFGLVPDKLFQMAARINKKRSFLFVSPVLGKHLPVNPSVSLLIGRALALVYSGQIKGYQKEIRAILNEPERQKNFNIEQLESARVALDRPITVIGFCETATALGQAFFESFTSPVKYIHTTREELAGRQPLLSFEEEHSHATAHRVYAEDPDFFRDDSEVVLVDDEVTTGKTNLNIIRDIIRLFPWKKAFTIVSILDWRSAENQQAFRALEQELGIQINEVSLLKGNVEEIGQVKELKEDSLVTESEPSALLLQKSFKKRLPRLSCSTETIDEGEKAEIPAYLTATGRFGLTERQYEEEQLRQIATRLKELRQEGSTLVLGTGEFMYLPMRIASLMGEEVYFHTTTRSPILSRNQTDYPIFNKREFPSPEQSGVANYVYGIPKEKGYRDIFVLFERIADRESLLVLNHTLKAVQDAEIYFVDLSARAAYRSVLGRSS</sequence>
<evidence type="ECO:0000313" key="4">
    <source>
        <dbReference type="EMBL" id="WYJ91766.1"/>
    </source>
</evidence>
<organism evidence="3">
    <name type="scientific">Candidatus Enterococcus clewellii</name>
    <dbReference type="NCBI Taxonomy" id="1834193"/>
    <lineage>
        <taxon>Bacteria</taxon>
        <taxon>Bacillati</taxon>
        <taxon>Bacillota</taxon>
        <taxon>Bacilli</taxon>
        <taxon>Lactobacillales</taxon>
        <taxon>Enterococcaceae</taxon>
        <taxon>Enterococcus</taxon>
    </lineage>
</organism>
<dbReference type="SUPFAM" id="SSF53271">
    <property type="entry name" value="PRTase-like"/>
    <property type="match status" value="1"/>
</dbReference>
<dbReference type="Pfam" id="PF15609">
    <property type="entry name" value="PRTase_2"/>
    <property type="match status" value="1"/>
</dbReference>
<evidence type="ECO:0000313" key="3">
    <source>
        <dbReference type="EMBL" id="OTP09767.1"/>
    </source>
</evidence>
<dbReference type="Proteomes" id="UP000195141">
    <property type="component" value="Chromosome"/>
</dbReference>
<reference evidence="4" key="2">
    <citation type="submission" date="2017-05" db="EMBL/GenBank/DDBJ databases">
        <authorList>
            <consortium name="The Broad Institute Genomics Platform"/>
            <consortium name="The Broad Institute Genomic Center for Infectious Diseases"/>
            <person name="Earl A."/>
            <person name="Manson A."/>
            <person name="Schwartman J."/>
            <person name="Gilmore M."/>
            <person name="Abouelleil A."/>
            <person name="Cao P."/>
            <person name="Chapman S."/>
            <person name="Cusick C."/>
            <person name="Shea T."/>
            <person name="Young S."/>
            <person name="Neafsey D."/>
            <person name="Nusbaum C."/>
            <person name="Birren B."/>
        </authorList>
    </citation>
    <scope>NUCLEOTIDE SEQUENCE</scope>
    <source>
        <strain evidence="4">9E7_DIV0242</strain>
    </source>
</reference>
<dbReference type="InterPro" id="IPR022537">
    <property type="entry name" value="TRSP_dom"/>
</dbReference>
<evidence type="ECO:0000313" key="5">
    <source>
        <dbReference type="Proteomes" id="UP000195141"/>
    </source>
</evidence>
<proteinExistence type="predicted"/>
<dbReference type="InterPro" id="IPR029057">
    <property type="entry name" value="PRTase-like"/>
</dbReference>
<feature type="domain" description="Orotate phosphoribosyltransferase-like" evidence="2">
    <location>
        <begin position="31"/>
        <end position="249"/>
    </location>
</feature>
<dbReference type="EMBL" id="NGMM01000009">
    <property type="protein sequence ID" value="OTP09767.1"/>
    <property type="molecule type" value="Genomic_DNA"/>
</dbReference>
<reference evidence="3" key="1">
    <citation type="submission" date="2017-05" db="EMBL/GenBank/DDBJ databases">
        <title>The Genome Sequence of Enterococcus sp. 9E7_DIV0242.</title>
        <authorList>
            <consortium name="The Broad Institute Genomics Platform"/>
            <consortium name="The Broad Institute Genomic Center for Infectious Diseases"/>
            <person name="Earl A."/>
            <person name="Manson A."/>
            <person name="Schwartman J."/>
            <person name="Gilmore M."/>
            <person name="Abouelleil A."/>
            <person name="Cao P."/>
            <person name="Chapman S."/>
            <person name="Cusick C."/>
            <person name="Shea T."/>
            <person name="Young S."/>
            <person name="Neafsey D."/>
            <person name="Nusbaum C."/>
            <person name="Birren B."/>
        </authorList>
    </citation>
    <scope>NUCLEOTIDE SEQUENCE [LARGE SCALE GENOMIC DNA]</scope>
    <source>
        <strain evidence="3">9E7_DIV0242</strain>
    </source>
</reference>
<dbReference type="PIRSF" id="PIRSF020967">
    <property type="entry name" value="UCP020967"/>
    <property type="match status" value="1"/>
</dbReference>
<evidence type="ECO:0008006" key="6">
    <source>
        <dbReference type="Google" id="ProtNLM"/>
    </source>
</evidence>
<dbReference type="EMBL" id="CP147247">
    <property type="protein sequence ID" value="WYJ91766.1"/>
    <property type="molecule type" value="Genomic_DNA"/>
</dbReference>
<dbReference type="Pfam" id="PF12500">
    <property type="entry name" value="TRSP"/>
    <property type="match status" value="1"/>
</dbReference>
<evidence type="ECO:0000259" key="1">
    <source>
        <dbReference type="Pfam" id="PF12500"/>
    </source>
</evidence>
<dbReference type="OrthoDB" id="56827at2"/>
<dbReference type="InterPro" id="IPR011214">
    <property type="entry name" value="UCP020967"/>
</dbReference>
<reference evidence="4" key="3">
    <citation type="submission" date="2024-03" db="EMBL/GenBank/DDBJ databases">
        <title>The Genome Sequence of Enterococcus sp. DIV0242b.</title>
        <authorList>
            <consortium name="The Broad Institute Genomics Platform"/>
            <consortium name="The Broad Institute Microbial Omics Core"/>
            <consortium name="The Broad Institute Genomic Center for Infectious Diseases"/>
            <person name="Earl A."/>
            <person name="Manson A."/>
            <person name="Gilmore M."/>
            <person name="Schwartman J."/>
            <person name="Shea T."/>
            <person name="Abouelleil A."/>
            <person name="Cao P."/>
            <person name="Chapman S."/>
            <person name="Cusick C."/>
            <person name="Young S."/>
            <person name="Neafsey D."/>
            <person name="Nusbaum C."/>
            <person name="Birren B."/>
        </authorList>
    </citation>
    <scope>NUCLEOTIDE SEQUENCE</scope>
    <source>
        <strain evidence="4">9E7_DIV0242</strain>
    </source>
</reference>
<evidence type="ECO:0000259" key="2">
    <source>
        <dbReference type="Pfam" id="PF15609"/>
    </source>
</evidence>
<keyword evidence="5" id="KW-1185">Reference proteome</keyword>
<gene>
    <name evidence="4" type="ORF">A5888_003534</name>
    <name evidence="3" type="ORF">A5888_003963</name>
</gene>
<accession>A0A242JWR8</accession>
<dbReference type="RefSeq" id="WP_086350939.1">
    <property type="nucleotide sequence ID" value="NZ_CP147247.1"/>
</dbReference>
<dbReference type="AlphaFoldDB" id="A0A242JWR8"/>
<dbReference type="CDD" id="cd06223">
    <property type="entry name" value="PRTases_typeI"/>
    <property type="match status" value="1"/>
</dbReference>
<name>A0A242JWR8_9ENTE</name>